<comment type="caution">
    <text evidence="1">The sequence shown here is derived from an EMBL/GenBank/DDBJ whole genome shotgun (WGS) entry which is preliminary data.</text>
</comment>
<evidence type="ECO:0000313" key="1">
    <source>
        <dbReference type="EMBL" id="HIK00034.1"/>
    </source>
</evidence>
<dbReference type="Proteomes" id="UP000646946">
    <property type="component" value="Unassembled WGS sequence"/>
</dbReference>
<proteinExistence type="predicted"/>
<dbReference type="EMBL" id="DVAB01000007">
    <property type="protein sequence ID" value="HIK00034.1"/>
    <property type="molecule type" value="Genomic_DNA"/>
</dbReference>
<dbReference type="AlphaFoldDB" id="A0A832UZ93"/>
<keyword evidence="2" id="KW-1185">Reference proteome</keyword>
<organism evidence="1 2">
    <name type="scientific">Candidatus Naiadarchaeum limnaeum</name>
    <dbReference type="NCBI Taxonomy" id="2756139"/>
    <lineage>
        <taxon>Archaea</taxon>
        <taxon>Candidatus Undinarchaeota</taxon>
        <taxon>Candidatus Undinarchaeia</taxon>
        <taxon>Candidatus Naiadarchaeales</taxon>
        <taxon>Candidatus Naiadarchaeaceae</taxon>
        <taxon>Candidatus Naiadarchaeum</taxon>
    </lineage>
</organism>
<protein>
    <submittedName>
        <fullName evidence="1">Uncharacterized protein</fullName>
    </submittedName>
</protein>
<reference evidence="1 2" key="1">
    <citation type="journal article" name="Nat. Commun.">
        <title>Undinarchaeota illuminate DPANN phylogeny and the impact of gene transfer on archaeal evolution.</title>
        <authorList>
            <person name="Dombrowski N."/>
            <person name="Williams T.A."/>
            <person name="Sun J."/>
            <person name="Woodcroft B.J."/>
            <person name="Lee J.H."/>
            <person name="Minh B.Q."/>
            <person name="Rinke C."/>
            <person name="Spang A."/>
        </authorList>
    </citation>
    <scope>NUCLEOTIDE SEQUENCE [LARGE SCALE GENOMIC DNA]</scope>
    <source>
        <strain evidence="1">MAG_bin1129</strain>
    </source>
</reference>
<accession>A0A832UZ93</accession>
<sequence>MKLKTLAMLGRKEIRYKALIVIIIIAILATVFIAKDNITGKWFDRERHSFSFSATGLSDGSGNTIDIRGSGKFSPVGMTGGAYFHDVWMKASGQVTFKAAGTKEIGTRWKAEDRGFYGFQEIDPFLNITARITGTRPAWSGGTIKISLNEGSEPSTGSVTVYAGQSTYTGKGNVVVTFNYITRP</sequence>
<evidence type="ECO:0000313" key="2">
    <source>
        <dbReference type="Proteomes" id="UP000646946"/>
    </source>
</evidence>
<gene>
    <name evidence="1" type="ORF">H1016_00660</name>
</gene>
<name>A0A832UZ93_9ARCH</name>